<name>A0A183FY60_HELPZ</name>
<dbReference type="WBParaSite" id="HPBE_0001355601-mRNA-1">
    <property type="protein sequence ID" value="HPBE_0001355601-mRNA-1"/>
    <property type="gene ID" value="HPBE_0001355601"/>
</dbReference>
<evidence type="ECO:0000313" key="1">
    <source>
        <dbReference type="EMBL" id="VDO96591.1"/>
    </source>
</evidence>
<dbReference type="Proteomes" id="UP000050761">
    <property type="component" value="Unassembled WGS sequence"/>
</dbReference>
<proteinExistence type="predicted"/>
<protein>
    <submittedName>
        <fullName evidence="1 3">Uncharacterized protein</fullName>
    </submittedName>
</protein>
<reference evidence="3" key="2">
    <citation type="submission" date="2019-09" db="UniProtKB">
        <authorList>
            <consortium name="WormBaseParasite"/>
        </authorList>
    </citation>
    <scope>IDENTIFICATION</scope>
</reference>
<dbReference type="EMBL" id="UZAH01027967">
    <property type="protein sequence ID" value="VDO96591.1"/>
    <property type="molecule type" value="Genomic_DNA"/>
</dbReference>
<evidence type="ECO:0000313" key="2">
    <source>
        <dbReference type="Proteomes" id="UP000050761"/>
    </source>
</evidence>
<reference evidence="1 2" key="1">
    <citation type="submission" date="2018-11" db="EMBL/GenBank/DDBJ databases">
        <authorList>
            <consortium name="Pathogen Informatics"/>
        </authorList>
    </citation>
    <scope>NUCLEOTIDE SEQUENCE [LARGE SCALE GENOMIC DNA]</scope>
</reference>
<keyword evidence="2" id="KW-1185">Reference proteome</keyword>
<accession>A0A3P7Z8F7</accession>
<gene>
    <name evidence="1" type="ORF">HPBE_LOCUS13557</name>
</gene>
<organism evidence="2 3">
    <name type="scientific">Heligmosomoides polygyrus</name>
    <name type="common">Parasitic roundworm</name>
    <dbReference type="NCBI Taxonomy" id="6339"/>
    <lineage>
        <taxon>Eukaryota</taxon>
        <taxon>Metazoa</taxon>
        <taxon>Ecdysozoa</taxon>
        <taxon>Nematoda</taxon>
        <taxon>Chromadorea</taxon>
        <taxon>Rhabditida</taxon>
        <taxon>Rhabditina</taxon>
        <taxon>Rhabditomorpha</taxon>
        <taxon>Strongyloidea</taxon>
        <taxon>Heligmosomidae</taxon>
        <taxon>Heligmosomoides</taxon>
    </lineage>
</organism>
<dbReference type="AlphaFoldDB" id="A0A183FY60"/>
<accession>A0A183FY60</accession>
<sequence>MVRWPKAGGPLIIFLLEEEWLLLRLGYEPLLMFRWTAARSACEPMKNRRTSGTLGSAASFNSSSRIALGRPLEVIFKVEISRTTFIEPPLHDPFFNTVQPQHKVDWAGLKLK</sequence>
<evidence type="ECO:0000313" key="3">
    <source>
        <dbReference type="WBParaSite" id="HPBE_0001355601-mRNA-1"/>
    </source>
</evidence>